<accession>A0A2G9V4J2</accession>
<dbReference type="EMBL" id="KZ345024">
    <property type="protein sequence ID" value="PIO76892.1"/>
    <property type="molecule type" value="Genomic_DNA"/>
</dbReference>
<dbReference type="GO" id="GO:0018996">
    <property type="term" value="P:molting cycle, collagen and cuticulin-based cuticle"/>
    <property type="evidence" value="ECO:0007669"/>
    <property type="project" value="TreeGrafter"/>
</dbReference>
<dbReference type="Pfam" id="PF12349">
    <property type="entry name" value="Sterol-sensing"/>
    <property type="match status" value="1"/>
</dbReference>
<dbReference type="AlphaFoldDB" id="A0A2G9V4J2"/>
<evidence type="ECO:0000256" key="2">
    <source>
        <dbReference type="SAM" id="MobiDB-lite"/>
    </source>
</evidence>
<dbReference type="InterPro" id="IPR051697">
    <property type="entry name" value="Patched_domain-protein"/>
</dbReference>
<dbReference type="GO" id="GO:0006897">
    <property type="term" value="P:endocytosis"/>
    <property type="evidence" value="ECO:0007669"/>
    <property type="project" value="TreeGrafter"/>
</dbReference>
<dbReference type="PROSITE" id="PS50156">
    <property type="entry name" value="SSD"/>
    <property type="match status" value="1"/>
</dbReference>
<keyword evidence="3" id="KW-0472">Membrane</keyword>
<evidence type="ECO:0000313" key="6">
    <source>
        <dbReference type="Proteomes" id="UP000230423"/>
    </source>
</evidence>
<gene>
    <name evidence="5" type="ORF">TELCIR_01026</name>
</gene>
<evidence type="ECO:0000256" key="3">
    <source>
        <dbReference type="SAM" id="Phobius"/>
    </source>
</evidence>
<dbReference type="SUPFAM" id="SSF82866">
    <property type="entry name" value="Multidrug efflux transporter AcrB transmembrane domain"/>
    <property type="match status" value="1"/>
</dbReference>
<keyword evidence="3" id="KW-0812">Transmembrane</keyword>
<dbReference type="GO" id="GO:0030659">
    <property type="term" value="C:cytoplasmic vesicle membrane"/>
    <property type="evidence" value="ECO:0007669"/>
    <property type="project" value="TreeGrafter"/>
</dbReference>
<evidence type="ECO:0000256" key="1">
    <source>
        <dbReference type="ARBA" id="ARBA00005585"/>
    </source>
</evidence>
<dbReference type="PANTHER" id="PTHR10796">
    <property type="entry name" value="PATCHED-RELATED"/>
    <property type="match status" value="1"/>
</dbReference>
<dbReference type="InterPro" id="IPR053958">
    <property type="entry name" value="HMGCR/SNAP/NPC1-like_SSD"/>
</dbReference>
<dbReference type="GO" id="GO:0005886">
    <property type="term" value="C:plasma membrane"/>
    <property type="evidence" value="ECO:0007669"/>
    <property type="project" value="TreeGrafter"/>
</dbReference>
<dbReference type="PANTHER" id="PTHR10796:SF103">
    <property type="entry name" value="SSD DOMAIN-CONTAINING PROTEIN"/>
    <property type="match status" value="1"/>
</dbReference>
<reference evidence="5 6" key="1">
    <citation type="submission" date="2015-09" db="EMBL/GenBank/DDBJ databases">
        <title>Draft genome of the parasitic nematode Teladorsagia circumcincta isolate WARC Sus (inbred).</title>
        <authorList>
            <person name="Mitreva M."/>
        </authorList>
    </citation>
    <scope>NUCLEOTIDE SEQUENCE [LARGE SCALE GENOMIC DNA]</scope>
    <source>
        <strain evidence="5 6">S</strain>
    </source>
</reference>
<proteinExistence type="inferred from homology"/>
<protein>
    <submittedName>
        <fullName evidence="5">Patched family protein</fullName>
    </submittedName>
</protein>
<comment type="similarity">
    <text evidence="1">Belongs to the patched family.</text>
</comment>
<dbReference type="Gene3D" id="1.20.1640.10">
    <property type="entry name" value="Multidrug efflux transporter AcrB transmembrane domain"/>
    <property type="match status" value="1"/>
</dbReference>
<keyword evidence="6" id="KW-1185">Reference proteome</keyword>
<name>A0A2G9V4J2_TELCI</name>
<feature type="domain" description="SSD" evidence="4">
    <location>
        <begin position="238"/>
        <end position="281"/>
    </location>
</feature>
<feature type="transmembrane region" description="Helical" evidence="3">
    <location>
        <begin position="20"/>
        <end position="40"/>
    </location>
</feature>
<dbReference type="Proteomes" id="UP000230423">
    <property type="component" value="Unassembled WGS sequence"/>
</dbReference>
<evidence type="ECO:0000259" key="4">
    <source>
        <dbReference type="PROSITE" id="PS50156"/>
    </source>
</evidence>
<evidence type="ECO:0000313" key="5">
    <source>
        <dbReference type="EMBL" id="PIO76892.1"/>
    </source>
</evidence>
<dbReference type="OrthoDB" id="6510177at2759"/>
<organism evidence="5 6">
    <name type="scientific">Teladorsagia circumcincta</name>
    <name type="common">Brown stomach worm</name>
    <name type="synonym">Ostertagia circumcincta</name>
    <dbReference type="NCBI Taxonomy" id="45464"/>
    <lineage>
        <taxon>Eukaryota</taxon>
        <taxon>Metazoa</taxon>
        <taxon>Ecdysozoa</taxon>
        <taxon>Nematoda</taxon>
        <taxon>Chromadorea</taxon>
        <taxon>Rhabditida</taxon>
        <taxon>Rhabditina</taxon>
        <taxon>Rhabditomorpha</taxon>
        <taxon>Strongyloidea</taxon>
        <taxon>Trichostrongylidae</taxon>
        <taxon>Teladorsagia</taxon>
    </lineage>
</organism>
<keyword evidence="3" id="KW-1133">Transmembrane helix</keyword>
<dbReference type="InterPro" id="IPR000731">
    <property type="entry name" value="SSD"/>
</dbReference>
<feature type="region of interest" description="Disordered" evidence="2">
    <location>
        <begin position="547"/>
        <end position="573"/>
    </location>
</feature>
<sequence>MRPLERFFYAYGDFLARHPWPFVIVPALLTIISSYGMLSFHSQDDIWDMYAPLDGLSRLEEKALKPFEYASGSHHYRMQILVTRKDGGNILTMDGLDEIYEVQKYISENVTASDGVQEFHYSDMCGVYCDDSNAAVIAVLQTAISSDDDGLSSVRLTYPSAEAFQKRVFLGFSLGNLTYRKDQPNEVAEARLLLLHYMTVPELFLFLGRDHENKKIGMVIDRFHRILSQSLIFGDNCDVLCFAIGLFANMPVVRLFCLFTTVALFMDFVYQLTFFSAMMSFIVRRQINLDEKARDRKIQDGNPSITSIDDHMKAKLGETMVFSIMLPSFTSPVREIKPKKSRLEVFVDFLQTKTAKALVMLIFFAHVGDFVLRESFVVSFAVKPMPDFTDENTRERFNEMVEKLETLPKYGWGPEATVFWLRDYNRTIQFWEEEEDFWSPEVLLKNYRDYGMEEKYILTKRDLLASYPSFHILSHHPFEKVPTESAASAPKNFLQTAGIVAYLHLWGVCLDAVSLISILMSVGFSVDYSAHVCYHYFAHAAEEHDHKDEADSVESGSSGSSQSINKPLRKSAKDRSAKRLLATFHGVGSWSCVAMKSRPQKSPLYIRLLPRTEPSIWVLVTDFWDWSK</sequence>